<keyword evidence="3" id="KW-1185">Reference proteome</keyword>
<protein>
    <submittedName>
        <fullName evidence="2">Lysophospholipase</fullName>
    </submittedName>
</protein>
<dbReference type="EMBL" id="RZNX01000003">
    <property type="protein sequence ID" value="RUT31923.1"/>
    <property type="molecule type" value="Genomic_DNA"/>
</dbReference>
<reference evidence="2 3" key="1">
    <citation type="submission" date="2018-12" db="EMBL/GenBank/DDBJ databases">
        <authorList>
            <person name="Sun L."/>
            <person name="Chen Z."/>
        </authorList>
    </citation>
    <scope>NUCLEOTIDE SEQUENCE [LARGE SCALE GENOMIC DNA]</scope>
    <source>
        <strain evidence="2 3">3-5-3</strain>
    </source>
</reference>
<dbReference type="InterPro" id="IPR013830">
    <property type="entry name" value="SGNH_hydro"/>
</dbReference>
<dbReference type="Proteomes" id="UP000272464">
    <property type="component" value="Unassembled WGS sequence"/>
</dbReference>
<gene>
    <name evidence="2" type="ORF">EJP77_11160</name>
</gene>
<dbReference type="PANTHER" id="PTHR30383">
    <property type="entry name" value="THIOESTERASE 1/PROTEASE 1/LYSOPHOSPHOLIPASE L1"/>
    <property type="match status" value="1"/>
</dbReference>
<dbReference type="RefSeq" id="WP_127199303.1">
    <property type="nucleotide sequence ID" value="NZ_RZNX01000003.1"/>
</dbReference>
<accession>A0A3S1D9J8</accession>
<dbReference type="OrthoDB" id="26855at2"/>
<dbReference type="InterPro" id="IPR036514">
    <property type="entry name" value="SGNH_hydro_sf"/>
</dbReference>
<dbReference type="SUPFAM" id="SSF52266">
    <property type="entry name" value="SGNH hydrolase"/>
    <property type="match status" value="1"/>
</dbReference>
<dbReference type="Gene3D" id="3.40.50.1110">
    <property type="entry name" value="SGNH hydrolase"/>
    <property type="match status" value="1"/>
</dbReference>
<sequence>MSYIYTAIGDSLTTGFGALPGNGFVPAYRRMAEDRLRAPIYLHNLGVNGLDSEGLEQRLRYNSIFRQSIREADLITLSIGGNDLIHAAKEIRRNPSGEAQILNQSLTVCKSNFGSIVRSIYDIKGSSRSPYIVRVVGLYNPYPQIREANAWVYSFNRYAAQYSNGVYGFADIFPAFAERGRELLSLDQVHPNGRGYRVIAEQLNRLGYGLL</sequence>
<feature type="domain" description="SGNH hydrolase-type esterase" evidence="1">
    <location>
        <begin position="7"/>
        <end position="198"/>
    </location>
</feature>
<dbReference type="PANTHER" id="PTHR30383:SF27">
    <property type="entry name" value="SPORE GERMINATION LIPASE LIPC"/>
    <property type="match status" value="1"/>
</dbReference>
<evidence type="ECO:0000259" key="1">
    <source>
        <dbReference type="Pfam" id="PF13472"/>
    </source>
</evidence>
<dbReference type="GO" id="GO:0004622">
    <property type="term" value="F:phosphatidylcholine lysophospholipase activity"/>
    <property type="evidence" value="ECO:0007669"/>
    <property type="project" value="TreeGrafter"/>
</dbReference>
<comment type="caution">
    <text evidence="2">The sequence shown here is derived from an EMBL/GenBank/DDBJ whole genome shotgun (WGS) entry which is preliminary data.</text>
</comment>
<dbReference type="InterPro" id="IPR051532">
    <property type="entry name" value="Ester_Hydrolysis_Enzymes"/>
</dbReference>
<evidence type="ECO:0000313" key="3">
    <source>
        <dbReference type="Proteomes" id="UP000272464"/>
    </source>
</evidence>
<name>A0A3S1D9J8_9BACL</name>
<organism evidence="2 3">
    <name type="scientific">Paenibacillus zeisoli</name>
    <dbReference type="NCBI Taxonomy" id="2496267"/>
    <lineage>
        <taxon>Bacteria</taxon>
        <taxon>Bacillati</taxon>
        <taxon>Bacillota</taxon>
        <taxon>Bacilli</taxon>
        <taxon>Bacillales</taxon>
        <taxon>Paenibacillaceae</taxon>
        <taxon>Paenibacillus</taxon>
    </lineage>
</organism>
<dbReference type="AlphaFoldDB" id="A0A3S1D9J8"/>
<evidence type="ECO:0000313" key="2">
    <source>
        <dbReference type="EMBL" id="RUT31923.1"/>
    </source>
</evidence>
<proteinExistence type="predicted"/>
<dbReference type="Pfam" id="PF13472">
    <property type="entry name" value="Lipase_GDSL_2"/>
    <property type="match status" value="1"/>
</dbReference>